<reference evidence="1 2" key="1">
    <citation type="journal article" date="2020" name="Genome Biol. Evol.">
        <title>A new high-quality draft genome assembly of the Chinese cordyceps Ophiocordyceps sinensis.</title>
        <authorList>
            <person name="Shu R."/>
            <person name="Zhang J."/>
            <person name="Meng Q."/>
            <person name="Zhang H."/>
            <person name="Zhou G."/>
            <person name="Li M."/>
            <person name="Wu P."/>
            <person name="Zhao Y."/>
            <person name="Chen C."/>
            <person name="Qin Q."/>
        </authorList>
    </citation>
    <scope>NUCLEOTIDE SEQUENCE [LARGE SCALE GENOMIC DNA]</scope>
    <source>
        <strain evidence="1 2">IOZ07</strain>
    </source>
</reference>
<evidence type="ECO:0000313" key="2">
    <source>
        <dbReference type="Proteomes" id="UP000557566"/>
    </source>
</evidence>
<sequence length="104" mass="11593">MNEDNGRWAANDSTSSQRVKIAVDFWVHPLGLSPSSNIKLLRLRSTRNRDTSYRSPTQVSTQTQQTMLNPNPHLALCLFGPPGFRLSLVTGHESPPRAVSLLPR</sequence>
<protein>
    <submittedName>
        <fullName evidence="1">Uncharacterized protein</fullName>
    </submittedName>
</protein>
<dbReference type="AlphaFoldDB" id="A0A8H4PUF5"/>
<comment type="caution">
    <text evidence="1">The sequence shown here is derived from an EMBL/GenBank/DDBJ whole genome shotgun (WGS) entry which is preliminary data.</text>
</comment>
<keyword evidence="2" id="KW-1185">Reference proteome</keyword>
<organism evidence="1 2">
    <name type="scientific">Ophiocordyceps sinensis</name>
    <dbReference type="NCBI Taxonomy" id="72228"/>
    <lineage>
        <taxon>Eukaryota</taxon>
        <taxon>Fungi</taxon>
        <taxon>Dikarya</taxon>
        <taxon>Ascomycota</taxon>
        <taxon>Pezizomycotina</taxon>
        <taxon>Sordariomycetes</taxon>
        <taxon>Hypocreomycetidae</taxon>
        <taxon>Hypocreales</taxon>
        <taxon>Ophiocordycipitaceae</taxon>
        <taxon>Ophiocordyceps</taxon>
    </lineage>
</organism>
<dbReference type="EMBL" id="JAAVMX010000003">
    <property type="protein sequence ID" value="KAF4510700.1"/>
    <property type="molecule type" value="Genomic_DNA"/>
</dbReference>
<gene>
    <name evidence="1" type="ORF">G6O67_002574</name>
</gene>
<name>A0A8H4PUF5_9HYPO</name>
<proteinExistence type="predicted"/>
<evidence type="ECO:0000313" key="1">
    <source>
        <dbReference type="EMBL" id="KAF4510700.1"/>
    </source>
</evidence>
<accession>A0A8H4PUF5</accession>
<dbReference type="Proteomes" id="UP000557566">
    <property type="component" value="Unassembled WGS sequence"/>
</dbReference>